<evidence type="ECO:0000313" key="1">
    <source>
        <dbReference type="EMBL" id="KAI8009430.1"/>
    </source>
</evidence>
<accession>A0ACC0H8B1</accession>
<gene>
    <name evidence="1" type="ORF">LOK49_LG06G01450</name>
</gene>
<sequence>MTMGCTFLFISLCMCLGFGLTEAVPANSLITKLPGFNATFPSKHYSGYVSIDGNPAKQLFYYFVKSERKPSNDPVVLWLNGGPRCSSFDGFVYEHVTAFLRYINFEILNLSVVTIANATQKSQKVFVHVPSEIAVHDVQKLLFCCLILLLSSVLFLTVAARSPIFKNPGIANAMATKMYEERLKLPQRDPLDDAAMKSIASFDIIQGEQTGEQECGNGEVVEKPTETIQEEFYWAVPEEHERREHQGSKEAARGAIREVVATSSIILFSFTIFMG</sequence>
<protein>
    <submittedName>
        <fullName evidence="1">Serine carboxypeptidase-like 20</fullName>
    </submittedName>
</protein>
<name>A0ACC0H8B1_9ERIC</name>
<proteinExistence type="predicted"/>
<evidence type="ECO:0000313" key="2">
    <source>
        <dbReference type="Proteomes" id="UP001060215"/>
    </source>
</evidence>
<organism evidence="1 2">
    <name type="scientific">Camellia lanceoleosa</name>
    <dbReference type="NCBI Taxonomy" id="1840588"/>
    <lineage>
        <taxon>Eukaryota</taxon>
        <taxon>Viridiplantae</taxon>
        <taxon>Streptophyta</taxon>
        <taxon>Embryophyta</taxon>
        <taxon>Tracheophyta</taxon>
        <taxon>Spermatophyta</taxon>
        <taxon>Magnoliopsida</taxon>
        <taxon>eudicotyledons</taxon>
        <taxon>Gunneridae</taxon>
        <taxon>Pentapetalae</taxon>
        <taxon>asterids</taxon>
        <taxon>Ericales</taxon>
        <taxon>Theaceae</taxon>
        <taxon>Camellia</taxon>
    </lineage>
</organism>
<dbReference type="Proteomes" id="UP001060215">
    <property type="component" value="Chromosome 5"/>
</dbReference>
<keyword evidence="2" id="KW-1185">Reference proteome</keyword>
<dbReference type="EMBL" id="CM045762">
    <property type="protein sequence ID" value="KAI8009430.1"/>
    <property type="molecule type" value="Genomic_DNA"/>
</dbReference>
<comment type="caution">
    <text evidence="1">The sequence shown here is derived from an EMBL/GenBank/DDBJ whole genome shotgun (WGS) entry which is preliminary data.</text>
</comment>
<reference evidence="1 2" key="1">
    <citation type="journal article" date="2022" name="Plant J.">
        <title>Chromosome-level genome of Camellia lanceoleosa provides a valuable resource for understanding genome evolution and self-incompatibility.</title>
        <authorList>
            <person name="Gong W."/>
            <person name="Xiao S."/>
            <person name="Wang L."/>
            <person name="Liao Z."/>
            <person name="Chang Y."/>
            <person name="Mo W."/>
            <person name="Hu G."/>
            <person name="Li W."/>
            <person name="Zhao G."/>
            <person name="Zhu H."/>
            <person name="Hu X."/>
            <person name="Ji K."/>
            <person name="Xiang X."/>
            <person name="Song Q."/>
            <person name="Yuan D."/>
            <person name="Jin S."/>
            <person name="Zhang L."/>
        </authorList>
    </citation>
    <scope>NUCLEOTIDE SEQUENCE [LARGE SCALE GENOMIC DNA]</scope>
    <source>
        <strain evidence="1">SQ_2022a</strain>
    </source>
</reference>